<organism evidence="1 2">
    <name type="scientific">Jimgerdemannia flammicorona</name>
    <dbReference type="NCBI Taxonomy" id="994334"/>
    <lineage>
        <taxon>Eukaryota</taxon>
        <taxon>Fungi</taxon>
        <taxon>Fungi incertae sedis</taxon>
        <taxon>Mucoromycota</taxon>
        <taxon>Mucoromycotina</taxon>
        <taxon>Endogonomycetes</taxon>
        <taxon>Endogonales</taxon>
        <taxon>Endogonaceae</taxon>
        <taxon>Jimgerdemannia</taxon>
    </lineage>
</organism>
<evidence type="ECO:0000313" key="2">
    <source>
        <dbReference type="Proteomes" id="UP000274822"/>
    </source>
</evidence>
<protein>
    <submittedName>
        <fullName evidence="1">Uncharacterized protein</fullName>
    </submittedName>
</protein>
<dbReference type="AlphaFoldDB" id="A0A433QHI4"/>
<comment type="caution">
    <text evidence="1">The sequence shown here is derived from an EMBL/GenBank/DDBJ whole genome shotgun (WGS) entry which is preliminary data.</text>
</comment>
<keyword evidence="2" id="KW-1185">Reference proteome</keyword>
<dbReference type="EMBL" id="RBNJ01005308">
    <property type="protein sequence ID" value="RUS29308.1"/>
    <property type="molecule type" value="Genomic_DNA"/>
</dbReference>
<name>A0A433QHI4_9FUNG</name>
<proteinExistence type="predicted"/>
<accession>A0A433QHI4</accession>
<evidence type="ECO:0000313" key="1">
    <source>
        <dbReference type="EMBL" id="RUS29308.1"/>
    </source>
</evidence>
<dbReference type="Proteomes" id="UP000274822">
    <property type="component" value="Unassembled WGS sequence"/>
</dbReference>
<sequence>MVFDNVDDESVSTFPADGVAQQIIEELGRLPLAIDLAGACMERDQLTPSKFLKNFKIHQKEYLNMKELTKATGNNYAHTVRTVWDMSFVRIKEQNPLAANLLNACAFLHPNNIPLRLFRAHSERIFPPAFA</sequence>
<gene>
    <name evidence="1" type="ORF">BC938DRAFT_480807</name>
</gene>
<reference evidence="1 2" key="1">
    <citation type="journal article" date="2018" name="New Phytol.">
        <title>Phylogenomics of Endogonaceae and evolution of mycorrhizas within Mucoromycota.</title>
        <authorList>
            <person name="Chang Y."/>
            <person name="Desiro A."/>
            <person name="Na H."/>
            <person name="Sandor L."/>
            <person name="Lipzen A."/>
            <person name="Clum A."/>
            <person name="Barry K."/>
            <person name="Grigoriev I.V."/>
            <person name="Martin F.M."/>
            <person name="Stajich J.E."/>
            <person name="Smith M.E."/>
            <person name="Bonito G."/>
            <person name="Spatafora J.W."/>
        </authorList>
    </citation>
    <scope>NUCLEOTIDE SEQUENCE [LARGE SCALE GENOMIC DNA]</scope>
    <source>
        <strain evidence="1 2">AD002</strain>
    </source>
</reference>